<keyword evidence="3" id="KW-1185">Reference proteome</keyword>
<organism evidence="2 3">
    <name type="scientific">Lacticaseibacillus pabuli</name>
    <dbReference type="NCBI Taxonomy" id="3025672"/>
    <lineage>
        <taxon>Bacteria</taxon>
        <taxon>Bacillati</taxon>
        <taxon>Bacillota</taxon>
        <taxon>Bacilli</taxon>
        <taxon>Lactobacillales</taxon>
        <taxon>Lactobacillaceae</taxon>
        <taxon>Lacticaseibacillus</taxon>
    </lineage>
</organism>
<evidence type="ECO:0000313" key="2">
    <source>
        <dbReference type="EMBL" id="WDF81832.1"/>
    </source>
</evidence>
<feature type="region of interest" description="Disordered" evidence="1">
    <location>
        <begin position="67"/>
        <end position="89"/>
    </location>
</feature>
<feature type="compositionally biased region" description="Acidic residues" evidence="1">
    <location>
        <begin position="75"/>
        <end position="89"/>
    </location>
</feature>
<evidence type="ECO:0000313" key="3">
    <source>
        <dbReference type="Proteomes" id="UP001220377"/>
    </source>
</evidence>
<proteinExistence type="predicted"/>
<protein>
    <submittedName>
        <fullName evidence="2">Uncharacterized protein</fullName>
    </submittedName>
</protein>
<reference evidence="2 3" key="1">
    <citation type="submission" date="2023-02" db="EMBL/GenBank/DDBJ databases">
        <title>Genome sequence of Lacticaseibacillus sp. KACC 23028.</title>
        <authorList>
            <person name="Kim S."/>
            <person name="Heo J."/>
            <person name="Kwon S.-W."/>
        </authorList>
    </citation>
    <scope>NUCLEOTIDE SEQUENCE [LARGE SCALE GENOMIC DNA]</scope>
    <source>
        <strain evidence="2 3">KACC 23028</strain>
    </source>
</reference>
<dbReference type="RefSeq" id="WP_274258857.1">
    <property type="nucleotide sequence ID" value="NZ_CP117884.1"/>
</dbReference>
<sequence>MSKKYRIEFDDISEVPEVYVDGKRVDSLETGGLVALKIDWETNTSKVKPGFFGLDYWDGKKKRESQLNQVRQTVDGDEDDVVDDESNDEAGEKLTDILNRFLNDDD</sequence>
<name>A0ABY7WS70_9LACO</name>
<gene>
    <name evidence="2" type="ORF">PQ472_07820</name>
</gene>
<evidence type="ECO:0000256" key="1">
    <source>
        <dbReference type="SAM" id="MobiDB-lite"/>
    </source>
</evidence>
<dbReference type="Proteomes" id="UP001220377">
    <property type="component" value="Chromosome"/>
</dbReference>
<accession>A0ABY7WS70</accession>
<dbReference type="EMBL" id="CP117884">
    <property type="protein sequence ID" value="WDF81832.1"/>
    <property type="molecule type" value="Genomic_DNA"/>
</dbReference>